<keyword evidence="5 9" id="KW-0798">TonB box</keyword>
<dbReference type="PROSITE" id="PS52016">
    <property type="entry name" value="TONB_DEPENDENT_REC_3"/>
    <property type="match status" value="1"/>
</dbReference>
<dbReference type="InterPro" id="IPR012910">
    <property type="entry name" value="Plug_dom"/>
</dbReference>
<dbReference type="InterPro" id="IPR000531">
    <property type="entry name" value="Beta-barrel_TonB"/>
</dbReference>
<keyword evidence="14" id="KW-1185">Reference proteome</keyword>
<evidence type="ECO:0000313" key="13">
    <source>
        <dbReference type="EMBL" id="RDE06048.1"/>
    </source>
</evidence>
<accession>A0A369VUN3</accession>
<dbReference type="PANTHER" id="PTHR40980:SF4">
    <property type="entry name" value="TONB-DEPENDENT RECEPTOR-LIKE BETA-BARREL DOMAIN-CONTAINING PROTEIN"/>
    <property type="match status" value="1"/>
</dbReference>
<dbReference type="Pfam" id="PF07715">
    <property type="entry name" value="Plug"/>
    <property type="match status" value="1"/>
</dbReference>
<evidence type="ECO:0000256" key="2">
    <source>
        <dbReference type="ARBA" id="ARBA00022448"/>
    </source>
</evidence>
<evidence type="ECO:0000259" key="11">
    <source>
        <dbReference type="Pfam" id="PF00593"/>
    </source>
</evidence>
<dbReference type="PANTHER" id="PTHR40980">
    <property type="entry name" value="PLUG DOMAIN-CONTAINING PROTEIN"/>
    <property type="match status" value="1"/>
</dbReference>
<evidence type="ECO:0000256" key="5">
    <source>
        <dbReference type="ARBA" id="ARBA00023077"/>
    </source>
</evidence>
<proteinExistence type="inferred from homology"/>
<keyword evidence="3 8" id="KW-1134">Transmembrane beta strand</keyword>
<name>A0A369VUN3_9SPHN</name>
<gene>
    <name evidence="13" type="ORF">DVW87_12845</name>
</gene>
<evidence type="ECO:0000256" key="1">
    <source>
        <dbReference type="ARBA" id="ARBA00004571"/>
    </source>
</evidence>
<dbReference type="InterPro" id="IPR010104">
    <property type="entry name" value="TonB_rcpt_bac"/>
</dbReference>
<evidence type="ECO:0000256" key="8">
    <source>
        <dbReference type="PROSITE-ProRule" id="PRU01360"/>
    </source>
</evidence>
<sequence>MINPRLGRCRLFLHSALFALATATVFASPAAQAQTQVAGEGRVGGTVTAPSGDLLRGAQIRIEGSDVVAVSDNDGQFMLSRVPAGGQQLTVSYVGFETAHQTVTVAPGETAQVRVALQPTAAENEDIVVSGSRPIAESEAAALQLKRASTSLVDVIAADSVGRFPDQNIAAAVSRLPGVSVGRDQGQERYISLRGSPSSWTTLAFDGVNVISPEGRETRFDTIPSSIASQTVVRKAVTPDMPGETVAGNINIITRSPFDYPGFKMALDGGYGFNDLGNGKQYNVGGFVSDRFANDTFGILLGASRYERDMVTDNFETDYEIATEDRQPGRETRIWRPETQNKLYRLTRSNTSFSGRLEWRPNTNQRVFLSSIYTQFRDDELRNAYVFDLDQDAVRTDNTTATNRTGYADIRTGNTPVQGTLYGSEIQSTLNSNSSRQSIFTNTLGGEHELDTWKVNWRLNYTRADARSKPPFQSSWLSPTDFTRRPTLVYDFTDPNLSRVQLYDTIRNPDGTYSRGRARPFISPTELDFASMTRNDQLDRTNGYTAKLDVDHNLSLFGADTVFRFGGEYDKRVKRSRRTTLEVTPDTLEAAGLTAPTQADISIDTPYKGKLPLGYGFKYFSSELGEALFDRYLAAGAAQVQEGASEENDYRVSEEVIAGYAMATTYFDWGNIVYGARLENVKNTGAALALTDDGYLPVRVSNSFTSVYPSVHLNWDINRNMKLRLSGNTGAARPDYDQLRPNFSYDDTDQVISGGNPNAKPERAKGVDLYFEWYMPSRGFFSAGAYYKDLKDILYDIELTQFGSDVLNSSGVDRSIYSFQTISNGGGGHIKGLEFAFSQPLEGLARGIGLPAWAGGFGVQANLTINNSKATTPDGRTTDLPGASPLIYNVSGYYERYGFSARLSYQWQQAYLDSIGSGDIIGDTYWADVARLDLSLRYSINANVQLYADANNLTNEPGIRYQGSFSRQIEHETFGRRYLAGVRLNF</sequence>
<keyword evidence="4 8" id="KW-0812">Transmembrane</keyword>
<dbReference type="Gene3D" id="2.60.40.1120">
    <property type="entry name" value="Carboxypeptidase-like, regulatory domain"/>
    <property type="match status" value="1"/>
</dbReference>
<dbReference type="InterPro" id="IPR037066">
    <property type="entry name" value="Plug_dom_sf"/>
</dbReference>
<keyword evidence="10" id="KW-0732">Signal</keyword>
<dbReference type="InterPro" id="IPR036942">
    <property type="entry name" value="Beta-barrel_TonB_sf"/>
</dbReference>
<dbReference type="GO" id="GO:0009279">
    <property type="term" value="C:cell outer membrane"/>
    <property type="evidence" value="ECO:0007669"/>
    <property type="project" value="UniProtKB-SubCell"/>
</dbReference>
<dbReference type="SUPFAM" id="SSF49452">
    <property type="entry name" value="Starch-binding domain-like"/>
    <property type="match status" value="1"/>
</dbReference>
<dbReference type="Gene3D" id="2.170.130.10">
    <property type="entry name" value="TonB-dependent receptor, plug domain"/>
    <property type="match status" value="1"/>
</dbReference>
<feature type="domain" description="TonB-dependent receptor-like beta-barrel" evidence="11">
    <location>
        <begin position="395"/>
        <end position="953"/>
    </location>
</feature>
<comment type="subcellular location">
    <subcellularLocation>
        <location evidence="1 8">Cell outer membrane</location>
        <topology evidence="1 8">Multi-pass membrane protein</topology>
    </subcellularLocation>
</comment>
<evidence type="ECO:0000256" key="4">
    <source>
        <dbReference type="ARBA" id="ARBA00022692"/>
    </source>
</evidence>
<evidence type="ECO:0000256" key="6">
    <source>
        <dbReference type="ARBA" id="ARBA00023136"/>
    </source>
</evidence>
<reference evidence="13 14" key="1">
    <citation type="submission" date="2018-07" db="EMBL/GenBank/DDBJ databases">
        <title>a novel species of Sphingomonas isolated from the rhizosphere soil of Araceae plant.</title>
        <authorList>
            <person name="Zhiyong W."/>
            <person name="Qinglan Z."/>
            <person name="Zhiwei F."/>
            <person name="Ding X."/>
            <person name="Gejiao W."/>
            <person name="Shixue Z."/>
        </authorList>
    </citation>
    <scope>NUCLEOTIDE SEQUENCE [LARGE SCALE GENOMIC DNA]</scope>
    <source>
        <strain evidence="13 14">WZY 27</strain>
    </source>
</reference>
<dbReference type="Pfam" id="PF00593">
    <property type="entry name" value="TonB_dep_Rec_b-barrel"/>
    <property type="match status" value="1"/>
</dbReference>
<protein>
    <submittedName>
        <fullName evidence="13">TonB-dependent receptor</fullName>
    </submittedName>
</protein>
<dbReference type="Proteomes" id="UP000253918">
    <property type="component" value="Unassembled WGS sequence"/>
</dbReference>
<dbReference type="Gene3D" id="2.40.170.20">
    <property type="entry name" value="TonB-dependent receptor, beta-barrel domain"/>
    <property type="match status" value="1"/>
</dbReference>
<dbReference type="NCBIfam" id="TIGR01782">
    <property type="entry name" value="TonB-Xanth-Caul"/>
    <property type="match status" value="1"/>
</dbReference>
<dbReference type="InterPro" id="IPR039426">
    <property type="entry name" value="TonB-dep_rcpt-like"/>
</dbReference>
<dbReference type="GO" id="GO:0030246">
    <property type="term" value="F:carbohydrate binding"/>
    <property type="evidence" value="ECO:0007669"/>
    <property type="project" value="InterPro"/>
</dbReference>
<dbReference type="OrthoDB" id="5476657at2"/>
<evidence type="ECO:0000256" key="9">
    <source>
        <dbReference type="RuleBase" id="RU003357"/>
    </source>
</evidence>
<dbReference type="Pfam" id="PF13620">
    <property type="entry name" value="CarboxypepD_reg"/>
    <property type="match status" value="1"/>
</dbReference>
<dbReference type="EMBL" id="QQNB01000002">
    <property type="protein sequence ID" value="RDE06048.1"/>
    <property type="molecule type" value="Genomic_DNA"/>
</dbReference>
<feature type="domain" description="TonB-dependent receptor plug" evidence="12">
    <location>
        <begin position="147"/>
        <end position="238"/>
    </location>
</feature>
<feature type="signal peptide" evidence="10">
    <location>
        <begin position="1"/>
        <end position="33"/>
    </location>
</feature>
<organism evidence="13 14">
    <name type="scientific">Sphingomonas aracearum</name>
    <dbReference type="NCBI Taxonomy" id="2283317"/>
    <lineage>
        <taxon>Bacteria</taxon>
        <taxon>Pseudomonadati</taxon>
        <taxon>Pseudomonadota</taxon>
        <taxon>Alphaproteobacteria</taxon>
        <taxon>Sphingomonadales</taxon>
        <taxon>Sphingomonadaceae</taxon>
        <taxon>Sphingomonas</taxon>
    </lineage>
</organism>
<comment type="caution">
    <text evidence="13">The sequence shown here is derived from an EMBL/GenBank/DDBJ whole genome shotgun (WGS) entry which is preliminary data.</text>
</comment>
<keyword evidence="13" id="KW-0675">Receptor</keyword>
<dbReference type="SUPFAM" id="SSF56935">
    <property type="entry name" value="Porins"/>
    <property type="match status" value="1"/>
</dbReference>
<keyword evidence="7 8" id="KW-0998">Cell outer membrane</keyword>
<keyword evidence="2 8" id="KW-0813">Transport</keyword>
<evidence type="ECO:0000256" key="3">
    <source>
        <dbReference type="ARBA" id="ARBA00022452"/>
    </source>
</evidence>
<feature type="chain" id="PRO_5016819723" evidence="10">
    <location>
        <begin position="34"/>
        <end position="986"/>
    </location>
</feature>
<dbReference type="InterPro" id="IPR013784">
    <property type="entry name" value="Carb-bd-like_fold"/>
</dbReference>
<evidence type="ECO:0000256" key="7">
    <source>
        <dbReference type="ARBA" id="ARBA00023237"/>
    </source>
</evidence>
<evidence type="ECO:0000256" key="10">
    <source>
        <dbReference type="SAM" id="SignalP"/>
    </source>
</evidence>
<comment type="similarity">
    <text evidence="8 9">Belongs to the TonB-dependent receptor family.</text>
</comment>
<evidence type="ECO:0000259" key="12">
    <source>
        <dbReference type="Pfam" id="PF07715"/>
    </source>
</evidence>
<dbReference type="AlphaFoldDB" id="A0A369VUN3"/>
<evidence type="ECO:0000313" key="14">
    <source>
        <dbReference type="Proteomes" id="UP000253918"/>
    </source>
</evidence>
<keyword evidence="6 8" id="KW-0472">Membrane</keyword>